<dbReference type="Gene3D" id="3.30.700.10">
    <property type="entry name" value="Glycoprotein, Type 4 Pilin"/>
    <property type="match status" value="1"/>
</dbReference>
<dbReference type="PROSITE" id="PS00409">
    <property type="entry name" value="PROKAR_NTER_METHYL"/>
    <property type="match status" value="1"/>
</dbReference>
<dbReference type="Proteomes" id="UP000001366">
    <property type="component" value="Chromosome"/>
</dbReference>
<keyword evidence="1" id="KW-0472">Membrane</keyword>
<dbReference type="NCBIfam" id="TIGR02532">
    <property type="entry name" value="IV_pilin_GFxxxE"/>
    <property type="match status" value="1"/>
</dbReference>
<dbReference type="HOGENOM" id="CLU_078515_1_0_0"/>
<protein>
    <submittedName>
        <fullName evidence="2">Prokaryotic N-methylation site</fullName>
    </submittedName>
</protein>
<keyword evidence="1" id="KW-1133">Transmembrane helix</keyword>
<dbReference type="OrthoDB" id="9795524at2"/>
<accession>C0QQ16</accession>
<name>C0QQ16_PERMH</name>
<dbReference type="InterPro" id="IPR045584">
    <property type="entry name" value="Pilin-like"/>
</dbReference>
<sequence length="194" mass="21444">MRNQKGFTLVELAIVLVIIGLILGAVMKGQELIQNAKYKRLVNDLRGLTAAAYTYYDRYRAMPGDDPKAGDRWSATYPNILNGNGNGLIDGAANSTNNTDESVQAWRHLRASGIIAGDPNEATLTRPSNPYGGRYGFSNRNFGTGTYNFVFVDNVPADIGRRLDEEFDDGIWNTGSIQANADYTTGVRDIFYRF</sequence>
<gene>
    <name evidence="2" type="ordered locus">PERMA_0976</name>
</gene>
<keyword evidence="3" id="KW-1185">Reference proteome</keyword>
<evidence type="ECO:0000313" key="2">
    <source>
        <dbReference type="EMBL" id="ACO03009.1"/>
    </source>
</evidence>
<keyword evidence="1" id="KW-0812">Transmembrane</keyword>
<dbReference type="KEGG" id="pmx:PERMA_0976"/>
<dbReference type="STRING" id="123214.PERMA_0976"/>
<dbReference type="RefSeq" id="WP_012675248.1">
    <property type="nucleotide sequence ID" value="NC_012440.1"/>
</dbReference>
<dbReference type="eggNOG" id="COG4968">
    <property type="taxonomic scope" value="Bacteria"/>
</dbReference>
<dbReference type="PANTHER" id="PTHR30093">
    <property type="entry name" value="GENERAL SECRETION PATHWAY PROTEIN G"/>
    <property type="match status" value="1"/>
</dbReference>
<dbReference type="AlphaFoldDB" id="C0QQ16"/>
<evidence type="ECO:0000313" key="3">
    <source>
        <dbReference type="Proteomes" id="UP000001366"/>
    </source>
</evidence>
<proteinExistence type="predicted"/>
<organism evidence="2 3">
    <name type="scientific">Persephonella marina (strain DSM 14350 / EX-H1)</name>
    <dbReference type="NCBI Taxonomy" id="123214"/>
    <lineage>
        <taxon>Bacteria</taxon>
        <taxon>Pseudomonadati</taxon>
        <taxon>Aquificota</taxon>
        <taxon>Aquificia</taxon>
        <taxon>Aquificales</taxon>
        <taxon>Hydrogenothermaceae</taxon>
        <taxon>Persephonella</taxon>
    </lineage>
</organism>
<dbReference type="PaxDb" id="123214-PERMA_0976"/>
<feature type="transmembrane region" description="Helical" evidence="1">
    <location>
        <begin position="6"/>
        <end position="27"/>
    </location>
</feature>
<dbReference type="Pfam" id="PF07963">
    <property type="entry name" value="N_methyl"/>
    <property type="match status" value="1"/>
</dbReference>
<dbReference type="EMBL" id="CP001230">
    <property type="protein sequence ID" value="ACO03009.1"/>
    <property type="molecule type" value="Genomic_DNA"/>
</dbReference>
<evidence type="ECO:0000256" key="1">
    <source>
        <dbReference type="SAM" id="Phobius"/>
    </source>
</evidence>
<dbReference type="SUPFAM" id="SSF54523">
    <property type="entry name" value="Pili subunits"/>
    <property type="match status" value="1"/>
</dbReference>
<reference evidence="2 3" key="1">
    <citation type="journal article" date="2009" name="J. Bacteriol.">
        <title>Complete and draft genome sequences of six members of the Aquificales.</title>
        <authorList>
            <person name="Reysenbach A.L."/>
            <person name="Hamamura N."/>
            <person name="Podar M."/>
            <person name="Griffiths E."/>
            <person name="Ferreira S."/>
            <person name="Hochstein R."/>
            <person name="Heidelberg J."/>
            <person name="Johnson J."/>
            <person name="Mead D."/>
            <person name="Pohorille A."/>
            <person name="Sarmiento M."/>
            <person name="Schweighofer K."/>
            <person name="Seshadri R."/>
            <person name="Voytek M.A."/>
        </authorList>
    </citation>
    <scope>NUCLEOTIDE SEQUENCE [LARGE SCALE GENOMIC DNA]</scope>
    <source>
        <strain evidence="3">DSM 14350 / EX-H1</strain>
    </source>
</reference>
<dbReference type="InterPro" id="IPR012902">
    <property type="entry name" value="N_methyl_site"/>
</dbReference>